<evidence type="ECO:0000259" key="3">
    <source>
        <dbReference type="PROSITE" id="PS50250"/>
    </source>
</evidence>
<accession>A0A6B2L4N2</accession>
<protein>
    <recommendedName>
        <fullName evidence="3">PCI domain-containing protein</fullName>
    </recommendedName>
</protein>
<dbReference type="GO" id="GO:0005737">
    <property type="term" value="C:cytoplasm"/>
    <property type="evidence" value="ECO:0007669"/>
    <property type="project" value="TreeGrafter"/>
</dbReference>
<dbReference type="Pfam" id="PF22241">
    <property type="entry name" value="PSMD12-CSN4_N"/>
    <property type="match status" value="1"/>
</dbReference>
<dbReference type="InterPro" id="IPR036390">
    <property type="entry name" value="WH_DNA-bd_sf"/>
</dbReference>
<organism evidence="4">
    <name type="scientific">Arcella intermedia</name>
    <dbReference type="NCBI Taxonomy" id="1963864"/>
    <lineage>
        <taxon>Eukaryota</taxon>
        <taxon>Amoebozoa</taxon>
        <taxon>Tubulinea</taxon>
        <taxon>Elardia</taxon>
        <taxon>Arcellinida</taxon>
        <taxon>Sphaerothecina</taxon>
        <taxon>Arcellidae</taxon>
        <taxon>Arcella</taxon>
    </lineage>
</organism>
<evidence type="ECO:0000256" key="1">
    <source>
        <dbReference type="ARBA" id="ARBA00006397"/>
    </source>
</evidence>
<dbReference type="SMART" id="SM00088">
    <property type="entry name" value="PINT"/>
    <property type="match status" value="1"/>
</dbReference>
<dbReference type="Gene3D" id="1.10.10.10">
    <property type="entry name" value="Winged helix-like DNA-binding domain superfamily/Winged helix DNA-binding domain"/>
    <property type="match status" value="1"/>
</dbReference>
<dbReference type="InterPro" id="IPR054559">
    <property type="entry name" value="PSMD12-CSN4-like_N"/>
</dbReference>
<evidence type="ECO:0000313" key="4">
    <source>
        <dbReference type="EMBL" id="NDV31798.1"/>
    </source>
</evidence>
<dbReference type="GO" id="GO:0008541">
    <property type="term" value="C:proteasome regulatory particle, lid subcomplex"/>
    <property type="evidence" value="ECO:0007669"/>
    <property type="project" value="TreeGrafter"/>
</dbReference>
<name>A0A6B2L4N2_9EUKA</name>
<feature type="domain" description="PCI" evidence="3">
    <location>
        <begin position="192"/>
        <end position="366"/>
    </location>
</feature>
<proteinExistence type="inferred from homology"/>
<reference evidence="4" key="1">
    <citation type="journal article" date="2020" name="J. Eukaryot. Microbiol.">
        <title>De novo Sequencing, Assembly and Annotation of the Transcriptome for the Free-Living Testate Amoeba Arcella intermedia.</title>
        <authorList>
            <person name="Ribeiro G.M."/>
            <person name="Porfirio-Sousa A.L."/>
            <person name="Maurer-Alcala X.X."/>
            <person name="Katz L.A."/>
            <person name="Lahr D.J.G."/>
        </authorList>
    </citation>
    <scope>NUCLEOTIDE SEQUENCE</scope>
</reference>
<dbReference type="Pfam" id="PF18098">
    <property type="entry name" value="RPN5_C"/>
    <property type="match status" value="1"/>
</dbReference>
<dbReference type="FunFam" id="1.10.10.10:FF:000070">
    <property type="entry name" value="26S proteasome non-ATPase regulatory subunit 12"/>
    <property type="match status" value="1"/>
</dbReference>
<keyword evidence="2" id="KW-0647">Proteasome</keyword>
<dbReference type="GO" id="GO:0005634">
    <property type="term" value="C:nucleus"/>
    <property type="evidence" value="ECO:0007669"/>
    <property type="project" value="UniProtKB-ARBA"/>
</dbReference>
<dbReference type="InterPro" id="IPR040896">
    <property type="entry name" value="RPN5_C"/>
</dbReference>
<comment type="similarity">
    <text evidence="1">Belongs to the proteasome subunit p55 family.</text>
</comment>
<evidence type="ECO:0000256" key="2">
    <source>
        <dbReference type="ARBA" id="ARBA00022942"/>
    </source>
</evidence>
<dbReference type="PANTHER" id="PTHR10855:SF1">
    <property type="entry name" value="26S PROTEASOME NON-ATPASE REGULATORY SUBUNIT 12"/>
    <property type="match status" value="1"/>
</dbReference>
<dbReference type="EMBL" id="GIBP01002829">
    <property type="protein sequence ID" value="NDV31798.1"/>
    <property type="molecule type" value="Transcribed_RNA"/>
</dbReference>
<dbReference type="InterPro" id="IPR040134">
    <property type="entry name" value="PSMD12/CSN4"/>
</dbReference>
<dbReference type="InterPro" id="IPR036388">
    <property type="entry name" value="WH-like_DNA-bd_sf"/>
</dbReference>
<dbReference type="PROSITE" id="PS50250">
    <property type="entry name" value="PCI"/>
    <property type="match status" value="1"/>
</dbReference>
<dbReference type="PANTHER" id="PTHR10855">
    <property type="entry name" value="26S PROTEASOME NON-ATPASE REGULATORY SUBUNIT 12/COP9 SIGNALOSOME COMPLEX SUBUNIT 4"/>
    <property type="match status" value="1"/>
</dbReference>
<dbReference type="AlphaFoldDB" id="A0A6B2L4N2"/>
<dbReference type="InterPro" id="IPR000717">
    <property type="entry name" value="PCI_dom"/>
</dbReference>
<dbReference type="SUPFAM" id="SSF46785">
    <property type="entry name" value="Winged helix' DNA-binding domain"/>
    <property type="match status" value="1"/>
</dbReference>
<dbReference type="Pfam" id="PF01399">
    <property type="entry name" value="PCI"/>
    <property type="match status" value="1"/>
</dbReference>
<sequence>MLVIEKKTRQGGDSKNTSRVLVAIVDVCHHCKEYKALNEEIVLLSKRRGLIKEAVKQMVKRVMSFLDSMEYEPKMELLDTLLKVTEGKIFVEKQRARLTMTLAHIREKEGKIAEAAKIIQEVQVETFGAMKKKEKTEYILEQMRLCLEKKDFLRTQLISKKIHPRVLAEPEFEEIKIKFNNLMVKYYSSDRNHLEIAKCYHNIYDTPSVKNHPTDSLGALKLIVLYIVLAEHSNTQSDFINRLKNDPNLAKIPEYAELIKLFLTAEVISRVDTMNAYRNILYELPPFHNNADAKLLEEDLAKRIIQHNIRVVAKYYNRVRTARLSQLLALSVAETEQELSKLVVAGAIFAKIDRPHGIISFQKAPQPTDLLNNWSADIESLLGLVENTCHLIHRENMVHKVANKNV</sequence>